<dbReference type="STRING" id="1612624.ADU59_15995"/>
<proteinExistence type="predicted"/>
<evidence type="ECO:0000313" key="1">
    <source>
        <dbReference type="EMBL" id="OBZ94671.1"/>
    </source>
</evidence>
<reference evidence="1 2" key="1">
    <citation type="journal article" date="2016" name="Syst. Appl. Microbiol.">
        <title>Pararhizobium polonicum sp. nov. isolated from tumors on stone fruit rootstocks.</title>
        <authorList>
            <person name="Pulawska J."/>
            <person name="Kuzmanovic N."/>
            <person name="Willems A."/>
            <person name="Pothier J.F."/>
        </authorList>
    </citation>
    <scope>NUCLEOTIDE SEQUENCE [LARGE SCALE GENOMIC DNA]</scope>
    <source>
        <strain evidence="1 2">F5.1</strain>
    </source>
</reference>
<dbReference type="Proteomes" id="UP000093111">
    <property type="component" value="Unassembled WGS sequence"/>
</dbReference>
<evidence type="ECO:0000313" key="2">
    <source>
        <dbReference type="Proteomes" id="UP000093111"/>
    </source>
</evidence>
<dbReference type="AlphaFoldDB" id="A0A1C7P090"/>
<sequence>MRALFKSLPDTLILPGLNGSGENHWQQHWARDHPSSMVVEQENWVQPDFDVWRVRLAAAISASDGVWLVAHSLGCLLAAQLATSAVAHKVRGALLVAPCDLEATARLHPGVVLPLAMPLRRLPFPSIIVAGLNDPYMPFDTLRHVAADWGSDLVEIGAAGHINVASGFGRWTNGYEIFERLKRMDAGQPRRSGTESASQEGCYTVWPY</sequence>
<organism evidence="1 2">
    <name type="scientific">Pararhizobium polonicum</name>
    <dbReference type="NCBI Taxonomy" id="1612624"/>
    <lineage>
        <taxon>Bacteria</taxon>
        <taxon>Pseudomonadati</taxon>
        <taxon>Pseudomonadota</taxon>
        <taxon>Alphaproteobacteria</taxon>
        <taxon>Hyphomicrobiales</taxon>
        <taxon>Rhizobiaceae</taxon>
        <taxon>Rhizobium/Agrobacterium group</taxon>
        <taxon>Pararhizobium</taxon>
    </lineage>
</organism>
<dbReference type="InterPro" id="IPR029058">
    <property type="entry name" value="AB_hydrolase_fold"/>
</dbReference>
<accession>A0A1C7P090</accession>
<protein>
    <recommendedName>
        <fullName evidence="3">Esterase</fullName>
    </recommendedName>
</protein>
<evidence type="ECO:0008006" key="3">
    <source>
        <dbReference type="Google" id="ProtNLM"/>
    </source>
</evidence>
<comment type="caution">
    <text evidence="1">The sequence shown here is derived from an EMBL/GenBank/DDBJ whole genome shotgun (WGS) entry which is preliminary data.</text>
</comment>
<keyword evidence="2" id="KW-1185">Reference proteome</keyword>
<dbReference type="PATRIC" id="fig|1612624.7.peg.5126"/>
<dbReference type="EMBL" id="LGLV01000009">
    <property type="protein sequence ID" value="OBZ94671.1"/>
    <property type="molecule type" value="Genomic_DNA"/>
</dbReference>
<dbReference type="Gene3D" id="3.40.50.1820">
    <property type="entry name" value="alpha/beta hydrolase"/>
    <property type="match status" value="1"/>
</dbReference>
<dbReference type="GO" id="GO:0016787">
    <property type="term" value="F:hydrolase activity"/>
    <property type="evidence" value="ECO:0007669"/>
    <property type="project" value="InterPro"/>
</dbReference>
<gene>
    <name evidence="1" type="ORF">ADU59_15995</name>
</gene>
<dbReference type="Pfam" id="PF06821">
    <property type="entry name" value="Ser_hydrolase"/>
    <property type="match status" value="1"/>
</dbReference>
<dbReference type="InterPro" id="IPR010662">
    <property type="entry name" value="RBBP9/YdeN"/>
</dbReference>
<dbReference type="SUPFAM" id="SSF53474">
    <property type="entry name" value="alpha/beta-Hydrolases"/>
    <property type="match status" value="1"/>
</dbReference>
<name>A0A1C7P090_9HYPH</name>